<reference evidence="2 3" key="1">
    <citation type="submission" date="2018-05" db="EMBL/GenBank/DDBJ databases">
        <title>Lujinxingia marina gen. nov. sp. nov., a new facultative anaerobic member of the class Deltaproteobacteria, and proposal of Lujinxingaceae fam. nov.</title>
        <authorList>
            <person name="Li C.-M."/>
        </authorList>
    </citation>
    <scope>NUCLEOTIDE SEQUENCE [LARGE SCALE GENOMIC DNA]</scope>
    <source>
        <strain evidence="2 3">B210</strain>
    </source>
</reference>
<dbReference type="Proteomes" id="UP000249169">
    <property type="component" value="Unassembled WGS sequence"/>
</dbReference>
<evidence type="ECO:0000313" key="3">
    <source>
        <dbReference type="Proteomes" id="UP000249169"/>
    </source>
</evidence>
<evidence type="ECO:0008006" key="4">
    <source>
        <dbReference type="Google" id="ProtNLM"/>
    </source>
</evidence>
<dbReference type="InterPro" id="IPR045444">
    <property type="entry name" value="DUF6503"/>
</dbReference>
<dbReference type="Pfam" id="PF20113">
    <property type="entry name" value="DUF6503"/>
    <property type="match status" value="1"/>
</dbReference>
<keyword evidence="3" id="KW-1185">Reference proteome</keyword>
<sequence length="313" mass="34247">MRALLPLSVITTLLITTSGCDDAPPAKAPPNAPNLATSTTSPPPKDPSSPRNAPLKPDPHWVESHVDDAHQRLSESDAGKILLKSIEAHGGLSTFFNNGPLFFRFDDRPLAGAPRDTRQLIDTWSSRASHTLTDAPDVAFGYDGHNAWIAPANAKLPFNPRYWALTPYYFVALPFVLADPGVLLDYEGKASFLGQTYEVIRATFEPGVGDTPDDVYVLYLHPETYRLHAIRYSLSYPGLVPEGGNSPERLMSYDDPATFHGITLATSHKTYTYDDHQPGDLLTTITLSEIAFQPERTLADILPPKNASLLPGD</sequence>
<dbReference type="OrthoDB" id="282859at2"/>
<evidence type="ECO:0000256" key="1">
    <source>
        <dbReference type="SAM" id="MobiDB-lite"/>
    </source>
</evidence>
<protein>
    <recommendedName>
        <fullName evidence="4">Lipoprotein</fullName>
    </recommendedName>
</protein>
<feature type="region of interest" description="Disordered" evidence="1">
    <location>
        <begin position="18"/>
        <end position="59"/>
    </location>
</feature>
<gene>
    <name evidence="2" type="ORF">DL240_15650</name>
</gene>
<dbReference type="AlphaFoldDB" id="A0A328C2C0"/>
<dbReference type="EMBL" id="QHKO01000008">
    <property type="protein sequence ID" value="RAL20750.1"/>
    <property type="molecule type" value="Genomic_DNA"/>
</dbReference>
<proteinExistence type="predicted"/>
<dbReference type="PROSITE" id="PS51257">
    <property type="entry name" value="PROKAR_LIPOPROTEIN"/>
    <property type="match status" value="1"/>
</dbReference>
<evidence type="ECO:0000313" key="2">
    <source>
        <dbReference type="EMBL" id="RAL20750.1"/>
    </source>
</evidence>
<name>A0A328C2C0_9DELT</name>
<dbReference type="RefSeq" id="WP_111730842.1">
    <property type="nucleotide sequence ID" value="NZ_QHKO01000008.1"/>
</dbReference>
<organism evidence="2 3">
    <name type="scientific">Lujinxingia litoralis</name>
    <dbReference type="NCBI Taxonomy" id="2211119"/>
    <lineage>
        <taxon>Bacteria</taxon>
        <taxon>Deltaproteobacteria</taxon>
        <taxon>Bradymonadales</taxon>
        <taxon>Lujinxingiaceae</taxon>
        <taxon>Lujinxingia</taxon>
    </lineage>
</organism>
<comment type="caution">
    <text evidence="2">The sequence shown here is derived from an EMBL/GenBank/DDBJ whole genome shotgun (WGS) entry which is preliminary data.</text>
</comment>
<accession>A0A328C2C0</accession>